<feature type="region of interest" description="Disordered" evidence="1">
    <location>
        <begin position="99"/>
        <end position="201"/>
    </location>
</feature>
<dbReference type="GeneID" id="86833958"/>
<dbReference type="AlphaFoldDB" id="A0A8I0P3I6"/>
<evidence type="ECO:0000313" key="5">
    <source>
        <dbReference type="Proteomes" id="UP000629287"/>
    </source>
</evidence>
<feature type="transmembrane region" description="Helical" evidence="2">
    <location>
        <begin position="207"/>
        <end position="232"/>
    </location>
</feature>
<evidence type="ECO:0000256" key="1">
    <source>
        <dbReference type="SAM" id="MobiDB-lite"/>
    </source>
</evidence>
<feature type="domain" description="Peptidoglycan binding-like" evidence="3">
    <location>
        <begin position="352"/>
        <end position="411"/>
    </location>
</feature>
<feature type="region of interest" description="Disordered" evidence="1">
    <location>
        <begin position="240"/>
        <end position="355"/>
    </location>
</feature>
<feature type="region of interest" description="Disordered" evidence="1">
    <location>
        <begin position="1"/>
        <end position="24"/>
    </location>
</feature>
<dbReference type="SUPFAM" id="SSF47090">
    <property type="entry name" value="PGBD-like"/>
    <property type="match status" value="1"/>
</dbReference>
<evidence type="ECO:0000256" key="2">
    <source>
        <dbReference type="SAM" id="Phobius"/>
    </source>
</evidence>
<accession>A0A8I0P3I6</accession>
<protein>
    <recommendedName>
        <fullName evidence="3">Peptidoglycan binding-like domain-containing protein</fullName>
    </recommendedName>
</protein>
<feature type="compositionally biased region" description="Gly residues" evidence="1">
    <location>
        <begin position="264"/>
        <end position="281"/>
    </location>
</feature>
<dbReference type="InterPro" id="IPR036366">
    <property type="entry name" value="PGBDSf"/>
</dbReference>
<comment type="caution">
    <text evidence="4">The sequence shown here is derived from an EMBL/GenBank/DDBJ whole genome shotgun (WGS) entry which is preliminary data.</text>
</comment>
<gene>
    <name evidence="4" type="ORF">H4687_002931</name>
</gene>
<keyword evidence="2" id="KW-0472">Membrane</keyword>
<name>A0A8I0P3I6_9ACTN</name>
<sequence length="418" mass="41512">MSEPTSHICPECSTPRASDGTPSCACGRRASEALLETRTAEAAAAEDFDPLRIRPYVELGEERDGHDGRDGSAVAAGDGRGPDRTSTIAMPMTTAATAATTTATTAPGPDPTDTRAFGRQGEGAGGAGFDVWGTSSTAGTSGAPGAAGTQGAAGAAGAPGTRGASHSAASTRALFPAPPSQPSTRASSPDAAAGHPVRRRRRRRAGIAVVLAGTAAAGVMAAAGFASGLFSYSAPERDRALPDDLRASAPDASPDGEASPAGPSGEGGGGAPAPAPGGGAGKATTPSPTRSPSPSPSASEASGSPSPSVSADPTQSGSPSAGASTGSSATGSDGSKDSRIVAPKTLRPGDDDPEVSELQLRLRQLGLYTGDIDENYDDQVEQAVLFYQSSRGITKDQDEPGVYGLVTRERLESETKQP</sequence>
<evidence type="ECO:0000313" key="4">
    <source>
        <dbReference type="EMBL" id="MBE1596802.1"/>
    </source>
</evidence>
<dbReference type="RefSeq" id="WP_050398281.1">
    <property type="nucleotide sequence ID" value="NZ_JADBGF010000001.1"/>
</dbReference>
<dbReference type="Gene3D" id="1.10.101.10">
    <property type="entry name" value="PGBD-like superfamily/PGBD"/>
    <property type="match status" value="1"/>
</dbReference>
<proteinExistence type="predicted"/>
<evidence type="ECO:0000259" key="3">
    <source>
        <dbReference type="Pfam" id="PF01471"/>
    </source>
</evidence>
<dbReference type="Proteomes" id="UP000629287">
    <property type="component" value="Unassembled WGS sequence"/>
</dbReference>
<organism evidence="4 5">
    <name type="scientific">Streptomyces stelliscabiei</name>
    <dbReference type="NCBI Taxonomy" id="146820"/>
    <lineage>
        <taxon>Bacteria</taxon>
        <taxon>Bacillati</taxon>
        <taxon>Actinomycetota</taxon>
        <taxon>Actinomycetes</taxon>
        <taxon>Kitasatosporales</taxon>
        <taxon>Streptomycetaceae</taxon>
        <taxon>Streptomyces</taxon>
    </lineage>
</organism>
<keyword evidence="2" id="KW-0812">Transmembrane</keyword>
<feature type="compositionally biased region" description="Basic and acidic residues" evidence="1">
    <location>
        <begin position="60"/>
        <end position="70"/>
    </location>
</feature>
<keyword evidence="2" id="KW-1133">Transmembrane helix</keyword>
<feature type="compositionally biased region" description="Low complexity" evidence="1">
    <location>
        <begin position="296"/>
        <end position="333"/>
    </location>
</feature>
<feature type="region of interest" description="Disordered" evidence="1">
    <location>
        <begin position="59"/>
        <end position="87"/>
    </location>
</feature>
<feature type="compositionally biased region" description="Low complexity" evidence="1">
    <location>
        <begin position="133"/>
        <end position="165"/>
    </location>
</feature>
<dbReference type="InterPro" id="IPR002477">
    <property type="entry name" value="Peptidoglycan-bd-like"/>
</dbReference>
<keyword evidence="5" id="KW-1185">Reference proteome</keyword>
<dbReference type="EMBL" id="JADBGF010000001">
    <property type="protein sequence ID" value="MBE1596802.1"/>
    <property type="molecule type" value="Genomic_DNA"/>
</dbReference>
<dbReference type="OrthoDB" id="3874291at2"/>
<reference evidence="4 5" key="1">
    <citation type="submission" date="2020-10" db="EMBL/GenBank/DDBJ databases">
        <title>Sequencing the genomes of 1000 actinobacteria strains.</title>
        <authorList>
            <person name="Klenk H.-P."/>
        </authorList>
    </citation>
    <scope>NUCLEOTIDE SEQUENCE [LARGE SCALE GENOMIC DNA]</scope>
    <source>
        <strain evidence="4 5">DSM 41803</strain>
    </source>
</reference>
<dbReference type="InterPro" id="IPR036365">
    <property type="entry name" value="PGBD-like_sf"/>
</dbReference>
<dbReference type="Pfam" id="PF01471">
    <property type="entry name" value="PG_binding_1"/>
    <property type="match status" value="1"/>
</dbReference>